<protein>
    <submittedName>
        <fullName evidence="7">Putative permease</fullName>
    </submittedName>
</protein>
<dbReference type="OrthoDB" id="7057792at2"/>
<feature type="transmembrane region" description="Helical" evidence="6">
    <location>
        <begin position="286"/>
        <end position="303"/>
    </location>
</feature>
<dbReference type="eggNOG" id="COG0795">
    <property type="taxonomic scope" value="Bacteria"/>
</dbReference>
<dbReference type="Pfam" id="PF03739">
    <property type="entry name" value="LptF_LptG"/>
    <property type="match status" value="1"/>
</dbReference>
<organism evidence="7 8">
    <name type="scientific">Hyphomonas johnsonii MHS-2</name>
    <dbReference type="NCBI Taxonomy" id="1280950"/>
    <lineage>
        <taxon>Bacteria</taxon>
        <taxon>Pseudomonadati</taxon>
        <taxon>Pseudomonadota</taxon>
        <taxon>Alphaproteobacteria</taxon>
        <taxon>Hyphomonadales</taxon>
        <taxon>Hyphomonadaceae</taxon>
        <taxon>Hyphomonas</taxon>
    </lineage>
</organism>
<gene>
    <name evidence="7" type="ORF">HJO_16185</name>
</gene>
<evidence type="ECO:0000256" key="6">
    <source>
        <dbReference type="SAM" id="Phobius"/>
    </source>
</evidence>
<feature type="transmembrane region" description="Helical" evidence="6">
    <location>
        <begin position="12"/>
        <end position="30"/>
    </location>
</feature>
<comment type="subcellular location">
    <subcellularLocation>
        <location evidence="1">Cell membrane</location>
        <topology evidence="1">Multi-pass membrane protein</topology>
    </subcellularLocation>
</comment>
<dbReference type="InterPro" id="IPR005495">
    <property type="entry name" value="LptG/LptF_permease"/>
</dbReference>
<evidence type="ECO:0000256" key="4">
    <source>
        <dbReference type="ARBA" id="ARBA00022989"/>
    </source>
</evidence>
<evidence type="ECO:0000256" key="1">
    <source>
        <dbReference type="ARBA" id="ARBA00004651"/>
    </source>
</evidence>
<proteinExistence type="predicted"/>
<dbReference type="STRING" id="1280950.HJO_16185"/>
<evidence type="ECO:0000313" key="7">
    <source>
        <dbReference type="EMBL" id="KCZ87939.1"/>
    </source>
</evidence>
<name>A0A059FBE8_9PROT</name>
<keyword evidence="4 6" id="KW-1133">Transmembrane helix</keyword>
<dbReference type="GO" id="GO:0043190">
    <property type="term" value="C:ATP-binding cassette (ABC) transporter complex"/>
    <property type="evidence" value="ECO:0007669"/>
    <property type="project" value="TreeGrafter"/>
</dbReference>
<dbReference type="AlphaFoldDB" id="A0A059FBE8"/>
<keyword evidence="5 6" id="KW-0472">Membrane</keyword>
<keyword evidence="8" id="KW-1185">Reference proteome</keyword>
<dbReference type="GO" id="GO:0015920">
    <property type="term" value="P:lipopolysaccharide transport"/>
    <property type="evidence" value="ECO:0007669"/>
    <property type="project" value="TreeGrafter"/>
</dbReference>
<evidence type="ECO:0000313" key="8">
    <source>
        <dbReference type="Proteomes" id="UP000025171"/>
    </source>
</evidence>
<dbReference type="PANTHER" id="PTHR33529">
    <property type="entry name" value="SLR0882 PROTEIN-RELATED"/>
    <property type="match status" value="1"/>
</dbReference>
<evidence type="ECO:0000256" key="5">
    <source>
        <dbReference type="ARBA" id="ARBA00023136"/>
    </source>
</evidence>
<reference evidence="7 8" key="1">
    <citation type="journal article" date="2014" name="Antonie Van Leeuwenhoek">
        <title>Hyphomonas beringensis sp. nov. and Hyphomonas chukchiensis sp. nov., isolated from surface seawater of the Bering Sea and Chukchi Sea.</title>
        <authorList>
            <person name="Li C."/>
            <person name="Lai Q."/>
            <person name="Li G."/>
            <person name="Dong C."/>
            <person name="Wang J."/>
            <person name="Liao Y."/>
            <person name="Shao Z."/>
        </authorList>
    </citation>
    <scope>NUCLEOTIDE SEQUENCE [LARGE SCALE GENOMIC DNA]</scope>
    <source>
        <strain evidence="7 8">MHS-2</strain>
    </source>
</reference>
<dbReference type="RefSeq" id="WP_035619081.1">
    <property type="nucleotide sequence ID" value="NZ_ARYK01000011.1"/>
</dbReference>
<accession>A0A059FBE8</accession>
<keyword evidence="3 6" id="KW-0812">Transmembrane</keyword>
<dbReference type="PATRIC" id="fig|1280950.3.peg.3248"/>
<feature type="transmembrane region" description="Helical" evidence="6">
    <location>
        <begin position="338"/>
        <end position="359"/>
    </location>
</feature>
<feature type="transmembrane region" description="Helical" evidence="6">
    <location>
        <begin position="310"/>
        <end position="326"/>
    </location>
</feature>
<sequence length="392" mass="42422">MIVKLDRYLLQSCLGLFGGLTMLALALLLLERLIRIIDIVSGSNDTVVAASLMVANLVPHYLDLALPGAFLIAMIITIDRLSRSGEIVALMAAGVSLYRIVTPYLGLAIILAVVSLFISGFLQPLSRYNYRQVVYDLQNESVVTAFQERKFVQLKDRIVWTDHVDGSKRNLGQTFILETEPDGARHFLTGQTGELNEMGDGTIIISLNNGAGGTVGGADESGSNHTVSYGQLSWPMPTPDGDFRKRGQDERELVLPELVAASKGASDAAIDPVVANASFHDRVSRAAILPILPLIGVILGLNLGRTPRSGGIAIGILLLLSVQKILEYGLALAERGAVPAWAGFWPVVLVLAVAALFMFRRLAHGHILFGPGRVRRRWKSLPAKRVSDTTQI</sequence>
<feature type="transmembrane region" description="Helical" evidence="6">
    <location>
        <begin position="97"/>
        <end position="122"/>
    </location>
</feature>
<dbReference type="Proteomes" id="UP000025171">
    <property type="component" value="Unassembled WGS sequence"/>
</dbReference>
<dbReference type="PANTHER" id="PTHR33529:SF6">
    <property type="entry name" value="YJGP_YJGQ FAMILY PERMEASE"/>
    <property type="match status" value="1"/>
</dbReference>
<dbReference type="EMBL" id="ARYK01000011">
    <property type="protein sequence ID" value="KCZ87939.1"/>
    <property type="molecule type" value="Genomic_DNA"/>
</dbReference>
<keyword evidence="2" id="KW-1003">Cell membrane</keyword>
<comment type="caution">
    <text evidence="7">The sequence shown here is derived from an EMBL/GenBank/DDBJ whole genome shotgun (WGS) entry which is preliminary data.</text>
</comment>
<feature type="transmembrane region" description="Helical" evidence="6">
    <location>
        <begin position="50"/>
        <end position="76"/>
    </location>
</feature>
<evidence type="ECO:0000256" key="3">
    <source>
        <dbReference type="ARBA" id="ARBA00022692"/>
    </source>
</evidence>
<evidence type="ECO:0000256" key="2">
    <source>
        <dbReference type="ARBA" id="ARBA00022475"/>
    </source>
</evidence>